<organism evidence="2 3">
    <name type="scientific">Streptomyces humidus</name>
    <dbReference type="NCBI Taxonomy" id="52259"/>
    <lineage>
        <taxon>Bacteria</taxon>
        <taxon>Bacillati</taxon>
        <taxon>Actinomycetota</taxon>
        <taxon>Actinomycetes</taxon>
        <taxon>Kitasatosporales</taxon>
        <taxon>Streptomycetaceae</taxon>
        <taxon>Streptomyces</taxon>
    </lineage>
</organism>
<feature type="region of interest" description="Disordered" evidence="1">
    <location>
        <begin position="58"/>
        <end position="85"/>
    </location>
</feature>
<dbReference type="AlphaFoldDB" id="A0A918L9I3"/>
<evidence type="ECO:0000313" key="3">
    <source>
        <dbReference type="Proteomes" id="UP000606194"/>
    </source>
</evidence>
<proteinExistence type="predicted"/>
<gene>
    <name evidence="2" type="ORF">GCM10010269_71490</name>
</gene>
<feature type="region of interest" description="Disordered" evidence="1">
    <location>
        <begin position="115"/>
        <end position="156"/>
    </location>
</feature>
<reference evidence="2" key="1">
    <citation type="journal article" date="2014" name="Int. J. Syst. Evol. Microbiol.">
        <title>Complete genome sequence of Corynebacterium casei LMG S-19264T (=DSM 44701T), isolated from a smear-ripened cheese.</title>
        <authorList>
            <consortium name="US DOE Joint Genome Institute (JGI-PGF)"/>
            <person name="Walter F."/>
            <person name="Albersmeier A."/>
            <person name="Kalinowski J."/>
            <person name="Ruckert C."/>
        </authorList>
    </citation>
    <scope>NUCLEOTIDE SEQUENCE</scope>
    <source>
        <strain evidence="2">JCM 4386</strain>
    </source>
</reference>
<protein>
    <submittedName>
        <fullName evidence="2">Uncharacterized protein</fullName>
    </submittedName>
</protein>
<evidence type="ECO:0000313" key="2">
    <source>
        <dbReference type="EMBL" id="GGS22331.1"/>
    </source>
</evidence>
<dbReference type="EMBL" id="BMTL01000040">
    <property type="protein sequence ID" value="GGS22331.1"/>
    <property type="molecule type" value="Genomic_DNA"/>
</dbReference>
<sequence>MPSHLPFYTADPIRTISDTPPGCPRDGPDEGAAQYRPTCRVSGPVQLTLYNAPGIAGVSRASQQHTDWRQDSCAGPELTLPLQTRRPARQFRRSLAETPCPAVDFSYASGIPCGRAVRARPAPPTQPEAAAGDGPSAGLDRLVPAGPQARIAPAPP</sequence>
<reference evidence="2" key="2">
    <citation type="submission" date="2020-09" db="EMBL/GenBank/DDBJ databases">
        <authorList>
            <person name="Sun Q."/>
            <person name="Ohkuma M."/>
        </authorList>
    </citation>
    <scope>NUCLEOTIDE SEQUENCE</scope>
    <source>
        <strain evidence="2">JCM 4386</strain>
    </source>
</reference>
<evidence type="ECO:0000256" key="1">
    <source>
        <dbReference type="SAM" id="MobiDB-lite"/>
    </source>
</evidence>
<keyword evidence="3" id="KW-1185">Reference proteome</keyword>
<name>A0A918L9I3_9ACTN</name>
<accession>A0A918L9I3</accession>
<comment type="caution">
    <text evidence="2">The sequence shown here is derived from an EMBL/GenBank/DDBJ whole genome shotgun (WGS) entry which is preliminary data.</text>
</comment>
<feature type="region of interest" description="Disordered" evidence="1">
    <location>
        <begin position="1"/>
        <end position="36"/>
    </location>
</feature>
<dbReference type="Proteomes" id="UP000606194">
    <property type="component" value="Unassembled WGS sequence"/>
</dbReference>